<keyword evidence="2" id="KW-0808">Transferase</keyword>
<dbReference type="Pfam" id="PF00534">
    <property type="entry name" value="Glycos_transf_1"/>
    <property type="match status" value="1"/>
</dbReference>
<dbReference type="PANTHER" id="PTHR12526">
    <property type="entry name" value="GLYCOSYLTRANSFERASE"/>
    <property type="match status" value="1"/>
</dbReference>
<evidence type="ECO:0000313" key="6">
    <source>
        <dbReference type="EMBL" id="MBF9133366.1"/>
    </source>
</evidence>
<dbReference type="Proteomes" id="UP000638560">
    <property type="component" value="Unassembled WGS sequence"/>
</dbReference>
<gene>
    <name evidence="6" type="ORF">I0C86_31060</name>
</gene>
<evidence type="ECO:0000256" key="1">
    <source>
        <dbReference type="ARBA" id="ARBA00022676"/>
    </source>
</evidence>
<reference evidence="6 7" key="1">
    <citation type="submission" date="2020-11" db="EMBL/GenBank/DDBJ databases">
        <title>A novel isolate from a Black sea contaminated sediment with potential to produce alkanes: Plantactinospora alkalitolerans sp. nov.</title>
        <authorList>
            <person name="Carro L."/>
            <person name="Veyisoglu A."/>
            <person name="Guven K."/>
            <person name="Schumann P."/>
            <person name="Klenk H.-P."/>
            <person name="Sahin N."/>
        </authorList>
    </citation>
    <scope>NUCLEOTIDE SEQUENCE [LARGE SCALE GENOMIC DNA]</scope>
    <source>
        <strain evidence="6 7">S1510</strain>
    </source>
</reference>
<accession>A0ABS0H4X9</accession>
<evidence type="ECO:0000256" key="2">
    <source>
        <dbReference type="ARBA" id="ARBA00022679"/>
    </source>
</evidence>
<protein>
    <submittedName>
        <fullName evidence="6">Glycosyltransferase family 4 protein</fullName>
    </submittedName>
</protein>
<dbReference type="SUPFAM" id="SSF53756">
    <property type="entry name" value="UDP-Glycosyltransferase/glycogen phosphorylase"/>
    <property type="match status" value="1"/>
</dbReference>
<evidence type="ECO:0000259" key="5">
    <source>
        <dbReference type="Pfam" id="PF13439"/>
    </source>
</evidence>
<dbReference type="CDD" id="cd03801">
    <property type="entry name" value="GT4_PimA-like"/>
    <property type="match status" value="1"/>
</dbReference>
<proteinExistence type="predicted"/>
<keyword evidence="7" id="KW-1185">Reference proteome</keyword>
<evidence type="ECO:0000313" key="7">
    <source>
        <dbReference type="Proteomes" id="UP000638560"/>
    </source>
</evidence>
<feature type="domain" description="Glycosyl transferase family 1" evidence="4">
    <location>
        <begin position="202"/>
        <end position="361"/>
    </location>
</feature>
<dbReference type="EMBL" id="JADPUN010000267">
    <property type="protein sequence ID" value="MBF9133366.1"/>
    <property type="molecule type" value="Genomic_DNA"/>
</dbReference>
<dbReference type="Gene3D" id="3.40.50.2000">
    <property type="entry name" value="Glycogen Phosphorylase B"/>
    <property type="match status" value="2"/>
</dbReference>
<comment type="caution">
    <text evidence="6">The sequence shown here is derived from an EMBL/GenBank/DDBJ whole genome shotgun (WGS) entry which is preliminary data.</text>
</comment>
<evidence type="ECO:0000256" key="3">
    <source>
        <dbReference type="SAM" id="MobiDB-lite"/>
    </source>
</evidence>
<feature type="region of interest" description="Disordered" evidence="3">
    <location>
        <begin position="1"/>
        <end position="27"/>
    </location>
</feature>
<organism evidence="6 7">
    <name type="scientific">Plantactinospora alkalitolerans</name>
    <dbReference type="NCBI Taxonomy" id="2789879"/>
    <lineage>
        <taxon>Bacteria</taxon>
        <taxon>Bacillati</taxon>
        <taxon>Actinomycetota</taxon>
        <taxon>Actinomycetes</taxon>
        <taxon>Micromonosporales</taxon>
        <taxon>Micromonosporaceae</taxon>
        <taxon>Plantactinospora</taxon>
    </lineage>
</organism>
<dbReference type="InterPro" id="IPR028098">
    <property type="entry name" value="Glyco_trans_4-like_N"/>
</dbReference>
<sequence length="390" mass="41019">MGELRTIPLTERTAGPGAERTAGPGAETNQVYVVLPGDVDDQASPSGGNGYDRQVCRGLAAIGWQVFELPVPGAWPRPGPSDRAKLAGALAGVPDDAVVLLDGLVACGVPDVVAAEADRLRLAVLVHLPLADETGLAPAEAADRDAREGETLRAVRAVIATSGWTGRRLVEHHGLPAERVSVAPPGVDPAPLAPGTADGSRLLCVAALTPRKGQDVLVEALATIAELPWTCHLVGPLDRAVEYVDRLHRAIVRHDLADRVGFTGPRTGPELAASYAAADLLILPSHSETYGMVVTEALACGIPVLSTQVDGIPEAVGRAPDGSVPGLLVPAADPVTLARALRRWLTEPDLRSRLRRAARERRATLLGWETTVQTMSGVLERLRREPREAG</sequence>
<dbReference type="InterPro" id="IPR001296">
    <property type="entry name" value="Glyco_trans_1"/>
</dbReference>
<keyword evidence="1" id="KW-0328">Glycosyltransferase</keyword>
<name>A0ABS0H4X9_9ACTN</name>
<evidence type="ECO:0000259" key="4">
    <source>
        <dbReference type="Pfam" id="PF00534"/>
    </source>
</evidence>
<dbReference type="PANTHER" id="PTHR12526:SF510">
    <property type="entry name" value="D-INOSITOL 3-PHOSPHATE GLYCOSYLTRANSFERASE"/>
    <property type="match status" value="1"/>
</dbReference>
<dbReference type="Pfam" id="PF13439">
    <property type="entry name" value="Glyco_transf_4"/>
    <property type="match status" value="1"/>
</dbReference>
<feature type="domain" description="Glycosyltransferase subfamily 4-like N-terminal" evidence="5">
    <location>
        <begin position="145"/>
        <end position="189"/>
    </location>
</feature>